<feature type="modified residue" description="4-aspartylphosphate" evidence="2">
    <location>
        <position position="141"/>
    </location>
</feature>
<evidence type="ECO:0000259" key="5">
    <source>
        <dbReference type="PROSITE" id="PS50110"/>
    </source>
</evidence>
<evidence type="ECO:0000313" key="7">
    <source>
        <dbReference type="Proteomes" id="UP000062255"/>
    </source>
</evidence>
<protein>
    <submittedName>
        <fullName evidence="6">Regulator</fullName>
    </submittedName>
</protein>
<dbReference type="PROSITE" id="PS50043">
    <property type="entry name" value="HTH_LUXR_2"/>
    <property type="match status" value="1"/>
</dbReference>
<keyword evidence="2" id="KW-0597">Phosphoprotein</keyword>
<reference evidence="6 7" key="1">
    <citation type="submission" date="2015-07" db="EMBL/GenBank/DDBJ databases">
        <title>Complete genome sequence of Mycobacterium goodii X7B, a facultative thermophilic biodesulfurizing bacterium.</title>
        <authorList>
            <person name="Yu B."/>
            <person name="Li F."/>
            <person name="Xu P."/>
        </authorList>
    </citation>
    <scope>NUCLEOTIDE SEQUENCE [LARGE SCALE GENOMIC DNA]</scope>
    <source>
        <strain evidence="6 7">X7B</strain>
    </source>
</reference>
<dbReference type="EMBL" id="CP012150">
    <property type="protein sequence ID" value="AKS32294.1"/>
    <property type="molecule type" value="Genomic_DNA"/>
</dbReference>
<sequence length="305" mass="32769">MDEFSGISPDSAGSGVRTAPADEESYETAVGEAVEPSGGYLPGNGRRPANGRIHQLSYDEWRDMSRSSSTGAWAESYREATDGAGLLRDARVLIVGDCTLYRDYLAAVLASHGAVAPGVAWDLPSLIASYETTVPRVILLDMATRNSAMLLRQALQRSPHVRVIVMGLSEDDESEIVACAEAGVAGYHLRSDSLKDLLVLIHKVAAGESLCSPRVSAILLRRLSALASQRQPAAKELVLTSREIQILRLLEMGLSNRDIAEQLCIAVHTVKNHVHSLLAKLGVSTRAQAAALARTTVFTEEALEN</sequence>
<dbReference type="SMART" id="SM00421">
    <property type="entry name" value="HTH_LUXR"/>
    <property type="match status" value="1"/>
</dbReference>
<dbReference type="InterPro" id="IPR000792">
    <property type="entry name" value="Tscrpt_reg_LuxR_C"/>
</dbReference>
<dbReference type="PROSITE" id="PS00622">
    <property type="entry name" value="HTH_LUXR_1"/>
    <property type="match status" value="1"/>
</dbReference>
<dbReference type="Proteomes" id="UP000062255">
    <property type="component" value="Chromosome"/>
</dbReference>
<dbReference type="GO" id="GO:0000160">
    <property type="term" value="P:phosphorelay signal transduction system"/>
    <property type="evidence" value="ECO:0007669"/>
    <property type="project" value="InterPro"/>
</dbReference>
<proteinExistence type="predicted"/>
<dbReference type="CDD" id="cd06170">
    <property type="entry name" value="LuxR_C_like"/>
    <property type="match status" value="1"/>
</dbReference>
<feature type="domain" description="HTH luxR-type" evidence="4">
    <location>
        <begin position="232"/>
        <end position="297"/>
    </location>
</feature>
<dbReference type="Gene3D" id="3.40.50.2300">
    <property type="match status" value="1"/>
</dbReference>
<evidence type="ECO:0000259" key="4">
    <source>
        <dbReference type="PROSITE" id="PS50043"/>
    </source>
</evidence>
<dbReference type="SUPFAM" id="SSF46894">
    <property type="entry name" value="C-terminal effector domain of the bipartite response regulators"/>
    <property type="match status" value="1"/>
</dbReference>
<evidence type="ECO:0000256" key="3">
    <source>
        <dbReference type="SAM" id="MobiDB-lite"/>
    </source>
</evidence>
<accession>A0A0K0X4H3</accession>
<dbReference type="AlphaFoldDB" id="A0A0K0X4H3"/>
<dbReference type="SMART" id="SM00448">
    <property type="entry name" value="REC"/>
    <property type="match status" value="1"/>
</dbReference>
<dbReference type="GO" id="GO:0003677">
    <property type="term" value="F:DNA binding"/>
    <property type="evidence" value="ECO:0007669"/>
    <property type="project" value="UniProtKB-KW"/>
</dbReference>
<dbReference type="InterPro" id="IPR011006">
    <property type="entry name" value="CheY-like_superfamily"/>
</dbReference>
<dbReference type="PROSITE" id="PS50110">
    <property type="entry name" value="RESPONSE_REGULATORY"/>
    <property type="match status" value="1"/>
</dbReference>
<dbReference type="OrthoDB" id="4727384at2"/>
<dbReference type="InterPro" id="IPR016032">
    <property type="entry name" value="Sig_transdc_resp-reg_C-effctor"/>
</dbReference>
<dbReference type="GO" id="GO:0006355">
    <property type="term" value="P:regulation of DNA-templated transcription"/>
    <property type="evidence" value="ECO:0007669"/>
    <property type="project" value="InterPro"/>
</dbReference>
<organism evidence="6 7">
    <name type="scientific">Mycolicibacterium goodii</name>
    <name type="common">Mycobacterium goodii</name>
    <dbReference type="NCBI Taxonomy" id="134601"/>
    <lineage>
        <taxon>Bacteria</taxon>
        <taxon>Bacillati</taxon>
        <taxon>Actinomycetota</taxon>
        <taxon>Actinomycetes</taxon>
        <taxon>Mycobacteriales</taxon>
        <taxon>Mycobacteriaceae</taxon>
        <taxon>Mycolicibacterium</taxon>
    </lineage>
</organism>
<dbReference type="PATRIC" id="fig|134601.6.peg.2262"/>
<evidence type="ECO:0000256" key="2">
    <source>
        <dbReference type="PROSITE-ProRule" id="PRU00169"/>
    </source>
</evidence>
<dbReference type="STRING" id="134601.AFA91_10855"/>
<dbReference type="PANTHER" id="PTHR43214">
    <property type="entry name" value="TWO-COMPONENT RESPONSE REGULATOR"/>
    <property type="match status" value="1"/>
</dbReference>
<evidence type="ECO:0000313" key="6">
    <source>
        <dbReference type="EMBL" id="AKS32294.1"/>
    </source>
</evidence>
<dbReference type="InterPro" id="IPR001789">
    <property type="entry name" value="Sig_transdc_resp-reg_receiver"/>
</dbReference>
<gene>
    <name evidence="6" type="ORF">AFA91_10855</name>
</gene>
<feature type="domain" description="Response regulatory" evidence="5">
    <location>
        <begin position="91"/>
        <end position="205"/>
    </location>
</feature>
<evidence type="ECO:0000256" key="1">
    <source>
        <dbReference type="ARBA" id="ARBA00023125"/>
    </source>
</evidence>
<dbReference type="KEGG" id="mgo:AFA91_10855"/>
<name>A0A0K0X4H3_MYCGD</name>
<feature type="region of interest" description="Disordered" evidence="3">
    <location>
        <begin position="1"/>
        <end position="48"/>
    </location>
</feature>
<dbReference type="SUPFAM" id="SSF52172">
    <property type="entry name" value="CheY-like"/>
    <property type="match status" value="1"/>
</dbReference>
<dbReference type="PRINTS" id="PR00038">
    <property type="entry name" value="HTHLUXR"/>
</dbReference>
<dbReference type="InterPro" id="IPR039420">
    <property type="entry name" value="WalR-like"/>
</dbReference>
<keyword evidence="1" id="KW-0238">DNA-binding</keyword>
<dbReference type="Pfam" id="PF00196">
    <property type="entry name" value="GerE"/>
    <property type="match status" value="1"/>
</dbReference>
<dbReference type="PANTHER" id="PTHR43214:SF43">
    <property type="entry name" value="TWO-COMPONENT RESPONSE REGULATOR"/>
    <property type="match status" value="1"/>
</dbReference>